<dbReference type="InterPro" id="IPR025452">
    <property type="entry name" value="DUF4218"/>
</dbReference>
<protein>
    <recommendedName>
        <fullName evidence="7">DUF4218 domain-containing protein</fullName>
    </recommendedName>
</protein>
<dbReference type="Proteomes" id="UP000321947">
    <property type="component" value="Unassembled WGS sequence"/>
</dbReference>
<accession>A0A5A7UW94</accession>
<dbReference type="Pfam" id="PF13952">
    <property type="entry name" value="DUF4216"/>
    <property type="match status" value="1"/>
</dbReference>
<evidence type="ECO:0000313" key="6">
    <source>
        <dbReference type="Proteomes" id="UP000321947"/>
    </source>
</evidence>
<dbReference type="EMBL" id="SSTD01018685">
    <property type="protein sequence ID" value="TYJ97617.1"/>
    <property type="molecule type" value="Genomic_DNA"/>
</dbReference>
<gene>
    <name evidence="4" type="ORF">E5676_scaffold639G00130</name>
    <name evidence="3" type="ORF">E6C27_scaffold22G00160</name>
</gene>
<dbReference type="Pfam" id="PF13960">
    <property type="entry name" value="DUF4218"/>
    <property type="match status" value="1"/>
</dbReference>
<dbReference type="PANTHER" id="PTHR48258:SF6">
    <property type="entry name" value="LEUCINE-RICH REPEAT DOMAIN, L DOMAIN-CONTAINING PROTEIN"/>
    <property type="match status" value="1"/>
</dbReference>
<evidence type="ECO:0000313" key="4">
    <source>
        <dbReference type="EMBL" id="TYJ97617.1"/>
    </source>
</evidence>
<dbReference type="Proteomes" id="UP000321393">
    <property type="component" value="Unassembled WGS sequence"/>
</dbReference>
<feature type="domain" description="DUF4218" evidence="2">
    <location>
        <begin position="106"/>
        <end position="160"/>
    </location>
</feature>
<evidence type="ECO:0000259" key="1">
    <source>
        <dbReference type="Pfam" id="PF13952"/>
    </source>
</evidence>
<dbReference type="PANTHER" id="PTHR48258">
    <property type="entry name" value="DUF4218 DOMAIN-CONTAINING PROTEIN-RELATED"/>
    <property type="match status" value="1"/>
</dbReference>
<evidence type="ECO:0000259" key="2">
    <source>
        <dbReference type="Pfam" id="PF13960"/>
    </source>
</evidence>
<evidence type="ECO:0000313" key="3">
    <source>
        <dbReference type="EMBL" id="KAA0060253.1"/>
    </source>
</evidence>
<dbReference type="Pfam" id="PF02992">
    <property type="entry name" value="Transposase_21"/>
    <property type="match status" value="2"/>
</dbReference>
<dbReference type="AlphaFoldDB" id="A0A5A7UW94"/>
<dbReference type="InterPro" id="IPR025312">
    <property type="entry name" value="DUF4216"/>
</dbReference>
<proteinExistence type="predicted"/>
<feature type="domain" description="DUF4216" evidence="1">
    <location>
        <begin position="307"/>
        <end position="378"/>
    </location>
</feature>
<dbReference type="EMBL" id="SSTE01005668">
    <property type="protein sequence ID" value="KAA0060253.1"/>
    <property type="molecule type" value="Genomic_DNA"/>
</dbReference>
<name>A0A5A7UW94_CUCMM</name>
<evidence type="ECO:0000313" key="5">
    <source>
        <dbReference type="Proteomes" id="UP000321393"/>
    </source>
</evidence>
<comment type="caution">
    <text evidence="3">The sequence shown here is derived from an EMBL/GenBank/DDBJ whole genome shotgun (WGS) entry which is preliminary data.</text>
</comment>
<dbReference type="InterPro" id="IPR004242">
    <property type="entry name" value="Transposase_21"/>
</dbReference>
<dbReference type="OrthoDB" id="1878503at2759"/>
<reference evidence="5 6" key="1">
    <citation type="submission" date="2019-08" db="EMBL/GenBank/DDBJ databases">
        <title>Draft genome sequences of two oriental melons (Cucumis melo L. var makuwa).</title>
        <authorList>
            <person name="Kwon S.-Y."/>
        </authorList>
    </citation>
    <scope>NUCLEOTIDE SEQUENCE [LARGE SCALE GENOMIC DNA]</scope>
    <source>
        <strain evidence="6">cv. Chang Bougi</strain>
        <strain evidence="5">cv. SW 3</strain>
        <tissue evidence="3">Leaf</tissue>
    </source>
</reference>
<organism evidence="3 5">
    <name type="scientific">Cucumis melo var. makuwa</name>
    <name type="common">Oriental melon</name>
    <dbReference type="NCBI Taxonomy" id="1194695"/>
    <lineage>
        <taxon>Eukaryota</taxon>
        <taxon>Viridiplantae</taxon>
        <taxon>Streptophyta</taxon>
        <taxon>Embryophyta</taxon>
        <taxon>Tracheophyta</taxon>
        <taxon>Spermatophyta</taxon>
        <taxon>Magnoliopsida</taxon>
        <taxon>eudicotyledons</taxon>
        <taxon>Gunneridae</taxon>
        <taxon>Pentapetalae</taxon>
        <taxon>rosids</taxon>
        <taxon>fabids</taxon>
        <taxon>Cucurbitales</taxon>
        <taxon>Cucurbitaceae</taxon>
        <taxon>Benincaseae</taxon>
        <taxon>Cucumis</taxon>
    </lineage>
</organism>
<evidence type="ECO:0008006" key="7">
    <source>
        <dbReference type="Google" id="ProtNLM"/>
    </source>
</evidence>
<sequence length="586" mass="69038">MSLLIPGPRSSGKEIDVYLQPLLKELKELRTFGERTVEYKGVSGMSYMMGDRFSFGIQGRISFMGHRRYLPKNHVWHRSRLHDGKIERRAPPVVMNVQEILEQLDHWMYPIERSLHTLKKYVRNKAHSEVAEAYVMNESSTFCSRYLSGIETRFTRDERNDDTIVEDEVIGDFEILKQKVRGLGSSSFRTISQEEKRLFHWYILNNVDEISEYRKHERTFPEWFRAQVLELREYANLSENFFSLAREPSFDVRYYKSCIMDGLRFHTSELDSRHTTQNSGLMVIGESNASISEDNNFYDVLDDALHVQYPLGRNVWLFKCQWYDTDVNKSQRSYVQLGYKSINTSHFLYSKEPITFMTQAHQVFYRDDPKNGSNWKVVQVIQNNRIWDMPEAEDIENEQINIVEIVVGNRVDDHIEDDTLCRTDVDPTIVERSVVRHVTDDFIDDVDEHLSHASDDDELYCQNTVVYPTTCDFESYETCVVSTLRVGALRYCQWAYSNDDCLWSEEAYFSTRHSLQSGDRRFFVLDFNYQAMNWFVEHQMLSTFKEFRIDCHNHFKKYIDPEEAPANPPNLLVDVMRIDTSSTTTT</sequence>